<dbReference type="EMBL" id="NIDE01000002">
    <property type="protein sequence ID" value="OWK45745.1"/>
    <property type="molecule type" value="Genomic_DNA"/>
</dbReference>
<feature type="region of interest" description="Disordered" evidence="1">
    <location>
        <begin position="125"/>
        <end position="154"/>
    </location>
</feature>
<dbReference type="Proteomes" id="UP000214646">
    <property type="component" value="Unassembled WGS sequence"/>
</dbReference>
<proteinExistence type="predicted"/>
<dbReference type="OrthoDB" id="274625at2"/>
<evidence type="ECO:0000313" key="3">
    <source>
        <dbReference type="Proteomes" id="UP000214646"/>
    </source>
</evidence>
<accession>A0A225EB27</accession>
<dbReference type="GO" id="GO:0016740">
    <property type="term" value="F:transferase activity"/>
    <property type="evidence" value="ECO:0007669"/>
    <property type="project" value="UniProtKB-KW"/>
</dbReference>
<comment type="caution">
    <text evidence="2">The sequence shown here is derived from an EMBL/GenBank/DDBJ whole genome shotgun (WGS) entry which is preliminary data.</text>
</comment>
<gene>
    <name evidence="2" type="ORF">FRUB_02076</name>
</gene>
<organism evidence="2 3">
    <name type="scientific">Fimbriiglobus ruber</name>
    <dbReference type="NCBI Taxonomy" id="1908690"/>
    <lineage>
        <taxon>Bacteria</taxon>
        <taxon>Pseudomonadati</taxon>
        <taxon>Planctomycetota</taxon>
        <taxon>Planctomycetia</taxon>
        <taxon>Gemmatales</taxon>
        <taxon>Gemmataceae</taxon>
        <taxon>Fimbriiglobus</taxon>
    </lineage>
</organism>
<keyword evidence="2" id="KW-0808">Transferase</keyword>
<evidence type="ECO:0000256" key="1">
    <source>
        <dbReference type="SAM" id="MobiDB-lite"/>
    </source>
</evidence>
<reference evidence="3" key="1">
    <citation type="submission" date="2017-06" db="EMBL/GenBank/DDBJ databases">
        <title>Genome analysis of Fimbriiglobus ruber SP5, the first member of the order Planctomycetales with confirmed chitinolytic capability.</title>
        <authorList>
            <person name="Ravin N.V."/>
            <person name="Rakitin A.L."/>
            <person name="Ivanova A.A."/>
            <person name="Beletsky A.V."/>
            <person name="Kulichevskaya I.S."/>
            <person name="Mardanov A.V."/>
            <person name="Dedysh S.N."/>
        </authorList>
    </citation>
    <scope>NUCLEOTIDE SEQUENCE [LARGE SCALE GENOMIC DNA]</scope>
    <source>
        <strain evidence="3">SP5</strain>
    </source>
</reference>
<name>A0A225EB27_9BACT</name>
<dbReference type="RefSeq" id="WP_088253430.1">
    <property type="nucleotide sequence ID" value="NZ_NIDE01000002.1"/>
</dbReference>
<evidence type="ECO:0000313" key="2">
    <source>
        <dbReference type="EMBL" id="OWK45745.1"/>
    </source>
</evidence>
<sequence>MTYVDELGRALSDVELAIWTGFTAAGEPISMSGEKRERYRELWRKRAAAGNPPMHQQPLATAAPAKRRDCIHLGSILDHTDGRGTRCGCQGKWLRACDVHGTCVKADDRPNVARCDRCPDYTPDDVAEHKQPSLATEVTEKEREGENESSVAPVTHSSREAVVFDRVYLINLKQRADRLAAFRANQVEYGWKLPEPTVFEAVRGDTVGVPSYFSQGGGAWGCLRSHVTCLERALMDGVGSVLMLEDDLAWYTEAWGRLEEFLRAVPADWDQLMLGGQHMGSPAGRVAPGVVRVRNCQRTHAYAVRGGAMRSLLNLWYTCGVHIDWKMGEWQKSWKVYAPDPFVFGQAGGRSDISGRENPAKFWVAPKDIPVVHLTCPPGVVSRLRGYGLHTGHDRDEQDLDRGLADVVKHRQKGPALRKWVDTISWECASDEGSVVCVYHPMISAADVRAIHPGVIEVKGDTVEECLARLTDCKLKANYGATHVLILRAPRSVAEALPGFHGGYWTDPVTGQDNGLRAIAVAADRAPGLREWFETVARECEKTGAVPLVWHPEIRAEDVARATDRKVVEVTAASVEEAARGWKDGR</sequence>
<keyword evidence="3" id="KW-1185">Reference proteome</keyword>
<protein>
    <submittedName>
        <fullName evidence="2">Glycosyl transferase, family 25</fullName>
    </submittedName>
</protein>
<dbReference type="AlphaFoldDB" id="A0A225EB27"/>